<dbReference type="Proteomes" id="UP000023152">
    <property type="component" value="Unassembled WGS sequence"/>
</dbReference>
<evidence type="ECO:0000256" key="1">
    <source>
        <dbReference type="SAM" id="Phobius"/>
    </source>
</evidence>
<evidence type="ECO:0000313" key="3">
    <source>
        <dbReference type="Proteomes" id="UP000023152"/>
    </source>
</evidence>
<dbReference type="AlphaFoldDB" id="X6MHC5"/>
<reference evidence="2 3" key="1">
    <citation type="journal article" date="2013" name="Curr. Biol.">
        <title>The Genome of the Foraminiferan Reticulomyxa filosa.</title>
        <authorList>
            <person name="Glockner G."/>
            <person name="Hulsmann N."/>
            <person name="Schleicher M."/>
            <person name="Noegel A.A."/>
            <person name="Eichinger L."/>
            <person name="Gallinger C."/>
            <person name="Pawlowski J."/>
            <person name="Sierra R."/>
            <person name="Euteneuer U."/>
            <person name="Pillet L."/>
            <person name="Moustafa A."/>
            <person name="Platzer M."/>
            <person name="Groth M."/>
            <person name="Szafranski K."/>
            <person name="Schliwa M."/>
        </authorList>
    </citation>
    <scope>NUCLEOTIDE SEQUENCE [LARGE SCALE GENOMIC DNA]</scope>
</reference>
<sequence>MEQDDTKPESLSQQLTNTEQKLRITEIIFRCILLIFLVHGLVWVAYDTLPTKITQDENTCLPFPTMSTVGSTNTTSLIFAWEHDFVMNVRMQLYDKEKKKIVMQIDDTFKNNAEIQGFLSKTFETLDRPENA</sequence>
<keyword evidence="1" id="KW-0472">Membrane</keyword>
<name>X6MHC5_RETFI</name>
<proteinExistence type="predicted"/>
<feature type="transmembrane region" description="Helical" evidence="1">
    <location>
        <begin position="27"/>
        <end position="46"/>
    </location>
</feature>
<evidence type="ECO:0000313" key="2">
    <source>
        <dbReference type="EMBL" id="ETO13289.1"/>
    </source>
</evidence>
<protein>
    <submittedName>
        <fullName evidence="2">Uncharacterized protein</fullName>
    </submittedName>
</protein>
<organism evidence="2 3">
    <name type="scientific">Reticulomyxa filosa</name>
    <dbReference type="NCBI Taxonomy" id="46433"/>
    <lineage>
        <taxon>Eukaryota</taxon>
        <taxon>Sar</taxon>
        <taxon>Rhizaria</taxon>
        <taxon>Retaria</taxon>
        <taxon>Foraminifera</taxon>
        <taxon>Monothalamids</taxon>
        <taxon>Reticulomyxidae</taxon>
        <taxon>Reticulomyxa</taxon>
    </lineage>
</organism>
<dbReference type="EMBL" id="ASPP01020695">
    <property type="protein sequence ID" value="ETO13289.1"/>
    <property type="molecule type" value="Genomic_DNA"/>
</dbReference>
<comment type="caution">
    <text evidence="2">The sequence shown here is derived from an EMBL/GenBank/DDBJ whole genome shotgun (WGS) entry which is preliminary data.</text>
</comment>
<keyword evidence="3" id="KW-1185">Reference proteome</keyword>
<gene>
    <name evidence="2" type="ORF">RFI_24088</name>
</gene>
<keyword evidence="1" id="KW-0812">Transmembrane</keyword>
<keyword evidence="1" id="KW-1133">Transmembrane helix</keyword>
<accession>X6MHC5</accession>